<evidence type="ECO:0000256" key="1">
    <source>
        <dbReference type="ARBA" id="ARBA00004141"/>
    </source>
</evidence>
<feature type="transmembrane region" description="Helical" evidence="6">
    <location>
        <begin position="198"/>
        <end position="218"/>
    </location>
</feature>
<organism evidence="7">
    <name type="scientific">Penicillium chrysogenum</name>
    <name type="common">Penicillium notatum</name>
    <dbReference type="NCBI Taxonomy" id="5076"/>
    <lineage>
        <taxon>Eukaryota</taxon>
        <taxon>Fungi</taxon>
        <taxon>Dikarya</taxon>
        <taxon>Ascomycota</taxon>
        <taxon>Pezizomycotina</taxon>
        <taxon>Eurotiomycetes</taxon>
        <taxon>Eurotiomycetidae</taxon>
        <taxon>Eurotiales</taxon>
        <taxon>Aspergillaceae</taxon>
        <taxon>Penicillium</taxon>
        <taxon>Penicillium chrysogenum species complex</taxon>
    </lineage>
</organism>
<evidence type="ECO:0000256" key="4">
    <source>
        <dbReference type="ARBA" id="ARBA00022989"/>
    </source>
</evidence>
<feature type="transmembrane region" description="Helical" evidence="6">
    <location>
        <begin position="230"/>
        <end position="247"/>
    </location>
</feature>
<keyword evidence="3 6" id="KW-0812">Transmembrane</keyword>
<feature type="transmembrane region" description="Helical" evidence="6">
    <location>
        <begin position="435"/>
        <end position="456"/>
    </location>
</feature>
<dbReference type="Pfam" id="PF13520">
    <property type="entry name" value="AA_permease_2"/>
    <property type="match status" value="1"/>
</dbReference>
<dbReference type="InterPro" id="IPR002293">
    <property type="entry name" value="AA/rel_permease1"/>
</dbReference>
<feature type="transmembrane region" description="Helical" evidence="6">
    <location>
        <begin position="154"/>
        <end position="178"/>
    </location>
</feature>
<dbReference type="AlphaFoldDB" id="A0A167VVP4"/>
<proteinExistence type="predicted"/>
<feature type="transmembrane region" description="Helical" evidence="6">
    <location>
        <begin position="109"/>
        <end position="133"/>
    </location>
</feature>
<feature type="transmembrane region" description="Helical" evidence="6">
    <location>
        <begin position="476"/>
        <end position="499"/>
    </location>
</feature>
<keyword evidence="4 6" id="KW-1133">Transmembrane helix</keyword>
<feature type="transmembrane region" description="Helical" evidence="6">
    <location>
        <begin position="307"/>
        <end position="330"/>
    </location>
</feature>
<feature type="transmembrane region" description="Helical" evidence="6">
    <location>
        <begin position="407"/>
        <end position="429"/>
    </location>
</feature>
<keyword evidence="5 6" id="KW-0472">Membrane</keyword>
<evidence type="ECO:0000256" key="3">
    <source>
        <dbReference type="ARBA" id="ARBA00022692"/>
    </source>
</evidence>
<feature type="transmembrane region" description="Helical" evidence="6">
    <location>
        <begin position="505"/>
        <end position="527"/>
    </location>
</feature>
<reference evidence="7" key="1">
    <citation type="journal article" date="2014" name="Genome Announc.">
        <title>Complete sequencing and chromosome-scale genome assembly of the industrial progenitor strain P2niaD18 from the penicillin producer Penicillium chrysogenum.</title>
        <authorList>
            <person name="Specht T."/>
            <person name="Dahlmann T.A."/>
            <person name="Zadra I."/>
            <person name="Kurnsteiner H."/>
            <person name="Kuck U."/>
        </authorList>
    </citation>
    <scope>NUCLEOTIDE SEQUENCE [LARGE SCALE GENOMIC DNA]</scope>
    <source>
        <strain evidence="7">P2niaD18</strain>
    </source>
</reference>
<feature type="transmembrane region" description="Helical" evidence="6">
    <location>
        <begin position="68"/>
        <end position="89"/>
    </location>
</feature>
<dbReference type="Gene3D" id="1.20.1740.10">
    <property type="entry name" value="Amino acid/polyamine transporter I"/>
    <property type="match status" value="1"/>
</dbReference>
<evidence type="ECO:0000256" key="6">
    <source>
        <dbReference type="SAM" id="Phobius"/>
    </source>
</evidence>
<dbReference type="PANTHER" id="PTHR45649">
    <property type="entry name" value="AMINO-ACID PERMEASE BAT1"/>
    <property type="match status" value="1"/>
</dbReference>
<evidence type="ECO:0000256" key="2">
    <source>
        <dbReference type="ARBA" id="ARBA00022448"/>
    </source>
</evidence>
<protein>
    <submittedName>
        <fullName evidence="7">Choline transport protein</fullName>
    </submittedName>
</protein>
<evidence type="ECO:0000256" key="5">
    <source>
        <dbReference type="ARBA" id="ARBA00023136"/>
    </source>
</evidence>
<comment type="subcellular location">
    <subcellularLocation>
        <location evidence="1">Membrane</location>
        <topology evidence="1">Multi-pass membrane protein</topology>
    </subcellularLocation>
</comment>
<gene>
    <name evidence="7" type="ORF">EN45_010750</name>
</gene>
<dbReference type="GO" id="GO:0022857">
    <property type="term" value="F:transmembrane transporter activity"/>
    <property type="evidence" value="ECO:0007669"/>
    <property type="project" value="InterPro"/>
</dbReference>
<accession>A0A167VVP4</accession>
<feature type="transmembrane region" description="Helical" evidence="6">
    <location>
        <begin position="350"/>
        <end position="371"/>
    </location>
</feature>
<dbReference type="EMBL" id="CM002798">
    <property type="protein sequence ID" value="KZN90952.1"/>
    <property type="molecule type" value="Genomic_DNA"/>
</dbReference>
<dbReference type="PANTHER" id="PTHR45649:SF11">
    <property type="entry name" value="TRANSPORTER, PUTATIVE (EUROFUNG)-RELATED"/>
    <property type="match status" value="1"/>
</dbReference>
<dbReference type="Proteomes" id="UP000076449">
    <property type="component" value="Chromosome I"/>
</dbReference>
<dbReference type="GO" id="GO:0016020">
    <property type="term" value="C:membrane"/>
    <property type="evidence" value="ECO:0007669"/>
    <property type="project" value="UniProtKB-SubCell"/>
</dbReference>
<name>A0A167VVP4_PENCH</name>
<evidence type="ECO:0000313" key="7">
    <source>
        <dbReference type="EMBL" id="KZN90952.1"/>
    </source>
</evidence>
<sequence>MPPILTKIVKLSRESLHFITEMEQAKSHSEVVDREVVYDSNAGSGPEAAGSFSISDDDILRAQGHKAVFKRSFSIVSSLGFAFNITNAWTGALSNFGQNLRYGGPQVALFSVVVACFVQWIITLGLSELASAFPSSGGQYHFVYIIAPKKHKRFAAFVTGWMSILGWWMVTCSDLSLVPKAALGLGQFLHPDFEIKQWHVYCVYLASIAVTMTPLLLCPKKLPLIASWSLYLALSGFATWFVTVLVMRQHTNTRSYIVRSGLGTSGWNNGIAWLLGITNSMYCFSASDGAIHIAEEMRSPGRRLPQIMNVTLAIGLCTAVPLLAVLIVAMKDMDEVMNAGMPAVELLYQATGSTRVTVALSVLLTIVYAAGISPQWVTCGRLAWAFARDRGTPFPDFFDNIDERLQFPLRTTIASTVFAAIYGLIYLASTTAFNSIITSAVTLLNLSYAIPQAILVTRGRAQCLPKRPLDLGRWGYICNIFAPLWITVVGVVICFPYSLPVTVGSMNWSAPVLVGLFLIILIFWVLIGDEFKGPDIDWGMLNLKNEAPSDASTCG</sequence>
<keyword evidence="2" id="KW-0813">Transport</keyword>
<dbReference type="PIRSF" id="PIRSF006060">
    <property type="entry name" value="AA_transporter"/>
    <property type="match status" value="1"/>
</dbReference>